<evidence type="ECO:0000313" key="3">
    <source>
        <dbReference type="Proteomes" id="UP001497382"/>
    </source>
</evidence>
<evidence type="ECO:0000256" key="1">
    <source>
        <dbReference type="SAM" id="Phobius"/>
    </source>
</evidence>
<accession>A0AAV1YZG9</accession>
<reference evidence="2 3" key="1">
    <citation type="submission" date="2024-04" db="EMBL/GenBank/DDBJ databases">
        <authorList>
            <person name="Rising A."/>
            <person name="Reimegard J."/>
            <person name="Sonavane S."/>
            <person name="Akerstrom W."/>
            <person name="Nylinder S."/>
            <person name="Hedman E."/>
            <person name="Kallberg Y."/>
        </authorList>
    </citation>
    <scope>NUCLEOTIDE SEQUENCE [LARGE SCALE GENOMIC DNA]</scope>
</reference>
<dbReference type="EMBL" id="CAXIEN010000013">
    <property type="protein sequence ID" value="CAL1264328.1"/>
    <property type="molecule type" value="Genomic_DNA"/>
</dbReference>
<evidence type="ECO:0008006" key="4">
    <source>
        <dbReference type="Google" id="ProtNLM"/>
    </source>
</evidence>
<keyword evidence="1" id="KW-0472">Membrane</keyword>
<gene>
    <name evidence="2" type="ORF">LARSCL_LOCUS1971</name>
</gene>
<proteinExistence type="predicted"/>
<feature type="transmembrane region" description="Helical" evidence="1">
    <location>
        <begin position="14"/>
        <end position="39"/>
    </location>
</feature>
<dbReference type="AlphaFoldDB" id="A0AAV1YZG9"/>
<dbReference type="Proteomes" id="UP001497382">
    <property type="component" value="Unassembled WGS sequence"/>
</dbReference>
<evidence type="ECO:0000313" key="2">
    <source>
        <dbReference type="EMBL" id="CAL1264328.1"/>
    </source>
</evidence>
<comment type="caution">
    <text evidence="2">The sequence shown here is derived from an EMBL/GenBank/DDBJ whole genome shotgun (WGS) entry which is preliminary data.</text>
</comment>
<organism evidence="2 3">
    <name type="scientific">Larinioides sclopetarius</name>
    <dbReference type="NCBI Taxonomy" id="280406"/>
    <lineage>
        <taxon>Eukaryota</taxon>
        <taxon>Metazoa</taxon>
        <taxon>Ecdysozoa</taxon>
        <taxon>Arthropoda</taxon>
        <taxon>Chelicerata</taxon>
        <taxon>Arachnida</taxon>
        <taxon>Araneae</taxon>
        <taxon>Araneomorphae</taxon>
        <taxon>Entelegynae</taxon>
        <taxon>Araneoidea</taxon>
        <taxon>Araneidae</taxon>
        <taxon>Larinioides</taxon>
    </lineage>
</organism>
<feature type="non-terminal residue" evidence="2">
    <location>
        <position position="47"/>
    </location>
</feature>
<protein>
    <recommendedName>
        <fullName evidence="4">Transmembrane protein</fullName>
    </recommendedName>
</protein>
<sequence length="47" mass="5593">MDDTSDLGMSRKGIIFNTIFFFVDVFHQFLPICGFRYMVTCILIEFY</sequence>
<keyword evidence="1" id="KW-1133">Transmembrane helix</keyword>
<keyword evidence="3" id="KW-1185">Reference proteome</keyword>
<name>A0AAV1YZG9_9ARAC</name>
<keyword evidence="1" id="KW-0812">Transmembrane</keyword>